<dbReference type="EMBL" id="JAMYWD010000008">
    <property type="protein sequence ID" value="KAJ4963110.1"/>
    <property type="molecule type" value="Genomic_DNA"/>
</dbReference>
<proteinExistence type="predicted"/>
<sequence>MGSGEGRHRWSVFDGVKTFPSSPEALMSEINAAIAASEYAHATSLLRSSSSSSQTKNSIASGTETIVAPAQPHYDARLADEAYRAGCAALAVATPQAHIHLDLDLIYELTTAVSFLRVA</sequence>
<evidence type="ECO:0000313" key="2">
    <source>
        <dbReference type="Proteomes" id="UP001141806"/>
    </source>
</evidence>
<keyword evidence="2" id="KW-1185">Reference proteome</keyword>
<accession>A0A9Q0K5U3</accession>
<dbReference type="OrthoDB" id="1910345at2759"/>
<name>A0A9Q0K5U3_9MAGN</name>
<dbReference type="Proteomes" id="UP001141806">
    <property type="component" value="Unassembled WGS sequence"/>
</dbReference>
<comment type="caution">
    <text evidence="1">The sequence shown here is derived from an EMBL/GenBank/DDBJ whole genome shotgun (WGS) entry which is preliminary data.</text>
</comment>
<organism evidence="1 2">
    <name type="scientific">Protea cynaroides</name>
    <dbReference type="NCBI Taxonomy" id="273540"/>
    <lineage>
        <taxon>Eukaryota</taxon>
        <taxon>Viridiplantae</taxon>
        <taxon>Streptophyta</taxon>
        <taxon>Embryophyta</taxon>
        <taxon>Tracheophyta</taxon>
        <taxon>Spermatophyta</taxon>
        <taxon>Magnoliopsida</taxon>
        <taxon>Proteales</taxon>
        <taxon>Proteaceae</taxon>
        <taxon>Protea</taxon>
    </lineage>
</organism>
<gene>
    <name evidence="1" type="ORF">NE237_023049</name>
</gene>
<protein>
    <submittedName>
        <fullName evidence="1">Uncharacterized protein</fullName>
    </submittedName>
</protein>
<reference evidence="1" key="1">
    <citation type="journal article" date="2023" name="Plant J.">
        <title>The genome of the king protea, Protea cynaroides.</title>
        <authorList>
            <person name="Chang J."/>
            <person name="Duong T.A."/>
            <person name="Schoeman C."/>
            <person name="Ma X."/>
            <person name="Roodt D."/>
            <person name="Barker N."/>
            <person name="Li Z."/>
            <person name="Van de Peer Y."/>
            <person name="Mizrachi E."/>
        </authorList>
    </citation>
    <scope>NUCLEOTIDE SEQUENCE</scope>
    <source>
        <tissue evidence="1">Young leaves</tissue>
    </source>
</reference>
<evidence type="ECO:0000313" key="1">
    <source>
        <dbReference type="EMBL" id="KAJ4963110.1"/>
    </source>
</evidence>
<dbReference type="AlphaFoldDB" id="A0A9Q0K5U3"/>